<proteinExistence type="evidence at transcript level"/>
<dbReference type="InterPro" id="IPR052840">
    <property type="entry name" value="U7_snRNA_Sm-like"/>
</dbReference>
<keyword evidence="2" id="KW-0687">Ribonucleoprotein</keyword>
<organism evidence="2">
    <name type="scientific">Tabanus bromius</name>
    <name type="common">Band-eyed brown horse fly</name>
    <dbReference type="NCBI Taxonomy" id="304241"/>
    <lineage>
        <taxon>Eukaryota</taxon>
        <taxon>Metazoa</taxon>
        <taxon>Ecdysozoa</taxon>
        <taxon>Arthropoda</taxon>
        <taxon>Hexapoda</taxon>
        <taxon>Insecta</taxon>
        <taxon>Pterygota</taxon>
        <taxon>Neoptera</taxon>
        <taxon>Endopterygota</taxon>
        <taxon>Diptera</taxon>
        <taxon>Brachycera</taxon>
        <taxon>Tabanomorpha</taxon>
        <taxon>Tabanoidea</taxon>
        <taxon>Tabanidae</taxon>
        <taxon>Tabanus</taxon>
    </lineage>
</organism>
<dbReference type="GO" id="GO:0071254">
    <property type="term" value="C:cytoplasmic U snRNP body"/>
    <property type="evidence" value="ECO:0007669"/>
    <property type="project" value="TreeGrafter"/>
</dbReference>
<feature type="domain" description="Sm" evidence="1">
    <location>
        <begin position="20"/>
        <end position="79"/>
    </location>
</feature>
<dbReference type="AlphaFoldDB" id="A0A0K8TPA7"/>
<dbReference type="GO" id="GO:0006398">
    <property type="term" value="P:mRNA 3'-end processing by stem-loop binding and cleavage"/>
    <property type="evidence" value="ECO:0007669"/>
    <property type="project" value="TreeGrafter"/>
</dbReference>
<dbReference type="GO" id="GO:0071209">
    <property type="term" value="F:U7 snRNA binding"/>
    <property type="evidence" value="ECO:0007669"/>
    <property type="project" value="TreeGrafter"/>
</dbReference>
<dbReference type="CDD" id="cd01733">
    <property type="entry name" value="LSm10"/>
    <property type="match status" value="1"/>
</dbReference>
<dbReference type="GO" id="GO:1990904">
    <property type="term" value="C:ribonucleoprotein complex"/>
    <property type="evidence" value="ECO:0007669"/>
    <property type="project" value="UniProtKB-KW"/>
</dbReference>
<reference evidence="2" key="1">
    <citation type="journal article" date="2015" name="Insect Biochem. Mol. Biol.">
        <title>An insight into the sialome of the horse fly, Tabanus bromius.</title>
        <authorList>
            <person name="Ribeiro J.M."/>
            <person name="Kazimirova M."/>
            <person name="Takac P."/>
            <person name="Andersen J.F."/>
            <person name="Francischetti I.M."/>
        </authorList>
    </citation>
    <scope>NUCLEOTIDE SEQUENCE</scope>
</reference>
<sequence length="121" mass="14167">YSKREKNFIYNTLTCVPFILQGHNVLIDLRNETSVAGHIDEADGFMNLSISKVVLIDQKGIKHLLDNIQIQARMIRQIHIPENVDIQMKIQSFLQIETKKHTVKLDPVKKKRFDKKKKKEE</sequence>
<dbReference type="InterPro" id="IPR010920">
    <property type="entry name" value="LSM_dom_sf"/>
</dbReference>
<name>A0A0K8TPA7_TABBR</name>
<dbReference type="PANTHER" id="PTHR21196">
    <property type="entry name" value="U7 SNRNA-ASSOCIATED SM-LIKE PROTEIN LSM10"/>
    <property type="match status" value="1"/>
</dbReference>
<evidence type="ECO:0000259" key="1">
    <source>
        <dbReference type="Pfam" id="PF01423"/>
    </source>
</evidence>
<dbReference type="EMBL" id="GDAI01001873">
    <property type="protein sequence ID" value="JAI15730.1"/>
    <property type="molecule type" value="mRNA"/>
</dbReference>
<feature type="non-terminal residue" evidence="2">
    <location>
        <position position="1"/>
    </location>
</feature>
<dbReference type="Gene3D" id="2.30.30.100">
    <property type="match status" value="1"/>
</dbReference>
<dbReference type="GO" id="GO:0071208">
    <property type="term" value="F:histone pre-mRNA DCP binding"/>
    <property type="evidence" value="ECO:0007669"/>
    <property type="project" value="TreeGrafter"/>
</dbReference>
<protein>
    <submittedName>
        <fullName evidence="2">Putative small nuclear ribonucleoprotein smd1</fullName>
    </submittedName>
</protein>
<dbReference type="GO" id="GO:0016604">
    <property type="term" value="C:nuclear body"/>
    <property type="evidence" value="ECO:0007669"/>
    <property type="project" value="TreeGrafter"/>
</dbReference>
<dbReference type="PANTHER" id="PTHR21196:SF1">
    <property type="entry name" value="U7 SNRNA-ASSOCIATED SM-LIKE PROTEIN LSM10"/>
    <property type="match status" value="1"/>
</dbReference>
<accession>A0A0K8TPA7</accession>
<evidence type="ECO:0000313" key="2">
    <source>
        <dbReference type="EMBL" id="JAI15730.1"/>
    </source>
</evidence>
<dbReference type="Pfam" id="PF01423">
    <property type="entry name" value="LSM"/>
    <property type="match status" value="1"/>
</dbReference>
<dbReference type="InterPro" id="IPR001163">
    <property type="entry name" value="Sm_dom_euk/arc"/>
</dbReference>
<dbReference type="SUPFAM" id="SSF50182">
    <property type="entry name" value="Sm-like ribonucleoproteins"/>
    <property type="match status" value="1"/>
</dbReference>